<dbReference type="KEGG" id="tpal:117649379"/>
<keyword evidence="2" id="KW-1185">Reference proteome</keyword>
<feature type="compositionally biased region" description="Polar residues" evidence="1">
    <location>
        <begin position="110"/>
        <end position="121"/>
    </location>
</feature>
<sequence>MVDVSTKSQFHQYFRGSELVTAGRRKRSGSMSATVTAKGPSDRNVQYSIQSSDVSINHSWQDVNGNTPIERLWAFLALSQQLEDENYPATWTTTGPSSTSPSPRRPYKESTVSDSLRSTAAPSQTTTMALQYSFVTPSTCIELNTNVAPTAAPSTRRPGSTPMTSSPRSTLRPYSTTSQYSGTTAATASAVLLSWSCLLLLDRYAFNQVNEIASRVKVCLKPVAKLDAGFYRPADNCAYNAKLSARDGKAKETLANSVPKCLVGYKVDAVLVASAKQCLVKSLAADLKPALEMAEYTGDELYEISGRIQDCLSAIPDTAAISSDVADEAFYQAENGYPKESLLEYSIIPYLDNKNVNAPAVAAAEQCIAASLAKPLES</sequence>
<gene>
    <name evidence="3" type="primary">LOC117649379</name>
</gene>
<dbReference type="InParanoid" id="A0A6P8ZSA1"/>
<organism evidence="3">
    <name type="scientific">Thrips palmi</name>
    <name type="common">Melon thrips</name>
    <dbReference type="NCBI Taxonomy" id="161013"/>
    <lineage>
        <taxon>Eukaryota</taxon>
        <taxon>Metazoa</taxon>
        <taxon>Ecdysozoa</taxon>
        <taxon>Arthropoda</taxon>
        <taxon>Hexapoda</taxon>
        <taxon>Insecta</taxon>
        <taxon>Pterygota</taxon>
        <taxon>Neoptera</taxon>
        <taxon>Paraneoptera</taxon>
        <taxon>Thysanoptera</taxon>
        <taxon>Terebrantia</taxon>
        <taxon>Thripoidea</taxon>
        <taxon>Thripidae</taxon>
        <taxon>Thrips</taxon>
    </lineage>
</organism>
<dbReference type="PANTHER" id="PTHR10338:SF108">
    <property type="entry name" value="INTER-ALPHA-TRYPSIN INHIBITOR HEAVY CHAIN H4-LIKE PROTEIN"/>
    <property type="match status" value="1"/>
</dbReference>
<evidence type="ECO:0000313" key="2">
    <source>
        <dbReference type="Proteomes" id="UP000515158"/>
    </source>
</evidence>
<protein>
    <submittedName>
        <fullName evidence="3">Uncharacterized protein LOC117649379</fullName>
    </submittedName>
</protein>
<feature type="compositionally biased region" description="Low complexity" evidence="1">
    <location>
        <begin position="92"/>
        <end position="102"/>
    </location>
</feature>
<feature type="compositionally biased region" description="Polar residues" evidence="1">
    <location>
        <begin position="157"/>
        <end position="174"/>
    </location>
</feature>
<dbReference type="InterPro" id="IPR050934">
    <property type="entry name" value="ITIH"/>
</dbReference>
<dbReference type="Proteomes" id="UP000515158">
    <property type="component" value="Unplaced"/>
</dbReference>
<dbReference type="PANTHER" id="PTHR10338">
    <property type="entry name" value="INTER-ALPHA-TRYPSIN INHIBITOR HEAVY CHAIN FAMILY MEMBER"/>
    <property type="match status" value="1"/>
</dbReference>
<dbReference type="AlphaFoldDB" id="A0A6P8ZSA1"/>
<accession>A0A6P8ZSA1</accession>
<name>A0A6P8ZSA1_THRPL</name>
<proteinExistence type="predicted"/>
<evidence type="ECO:0000256" key="1">
    <source>
        <dbReference type="SAM" id="MobiDB-lite"/>
    </source>
</evidence>
<dbReference type="RefSeq" id="XP_034247965.1">
    <property type="nucleotide sequence ID" value="XM_034392074.1"/>
</dbReference>
<evidence type="ECO:0000313" key="3">
    <source>
        <dbReference type="RefSeq" id="XP_034247965.1"/>
    </source>
</evidence>
<feature type="region of interest" description="Disordered" evidence="1">
    <location>
        <begin position="149"/>
        <end position="177"/>
    </location>
</feature>
<dbReference type="GeneID" id="117649379"/>
<feature type="region of interest" description="Disordered" evidence="1">
    <location>
        <begin position="87"/>
        <end position="121"/>
    </location>
</feature>
<reference evidence="3" key="1">
    <citation type="submission" date="2025-08" db="UniProtKB">
        <authorList>
            <consortium name="RefSeq"/>
        </authorList>
    </citation>
    <scope>IDENTIFICATION</scope>
    <source>
        <tissue evidence="3">Total insect</tissue>
    </source>
</reference>
<feature type="region of interest" description="Disordered" evidence="1">
    <location>
        <begin position="21"/>
        <end position="43"/>
    </location>
</feature>